<dbReference type="PANTHER" id="PTHR43780:SF2">
    <property type="entry name" value="1-AMINOCYCLOPROPANE-1-CARBOXYLATE DEAMINASE-RELATED"/>
    <property type="match status" value="1"/>
</dbReference>
<dbReference type="PIRSF" id="PIRSF006278">
    <property type="entry name" value="ACCD_DCysDesulf"/>
    <property type="match status" value="1"/>
</dbReference>
<feature type="modified residue" description="N6-(pyridoxal phosphate)lysine" evidence="5">
    <location>
        <position position="34"/>
    </location>
</feature>
<evidence type="ECO:0000256" key="1">
    <source>
        <dbReference type="ARBA" id="ARBA00001933"/>
    </source>
</evidence>
<accession>A0A6S6TU66</accession>
<evidence type="ECO:0000256" key="3">
    <source>
        <dbReference type="ARBA" id="ARBA00022898"/>
    </source>
</evidence>
<evidence type="ECO:0000256" key="4">
    <source>
        <dbReference type="PIRSR" id="PIRSR006278-1"/>
    </source>
</evidence>
<dbReference type="InterPro" id="IPR027278">
    <property type="entry name" value="ACCD_DCysDesulf"/>
</dbReference>
<gene>
    <name evidence="6" type="ORF">HELGO_WM1797</name>
</gene>
<dbReference type="EMBL" id="CACVAX010000059">
    <property type="protein sequence ID" value="CAA6821737.1"/>
    <property type="molecule type" value="Genomic_DNA"/>
</dbReference>
<dbReference type="InterPro" id="IPR036052">
    <property type="entry name" value="TrpB-like_PALP_sf"/>
</dbReference>
<evidence type="ECO:0000256" key="5">
    <source>
        <dbReference type="PIRSR" id="PIRSR006278-2"/>
    </source>
</evidence>
<sequence>MKFLNSPIEKVFFQNQTIYIKRDDLLSKNFSGNKARKFAYFLDYDFTDVQKVVSYGSNQSNAMYSLSVLAKLKGWEFDYYVTHIPNYLEQNPQGNFKYALENGMRLIVKENKPLRDKIENQETLFIEEGGREIYAEYGLKILAQEIETWKKAQGFENINIFLPAGTGTTALYLQKNSKDSVYTVPCVGDEYYLKEQFKMLEENENFYPNIMHTSKKRHFGKLYRESYNIWLKLQDKMGIEFDLLYDPHGWLTLLENPQIFDKPILYIHQGGLIGNESMLARYKRKYDENI</sequence>
<proteinExistence type="inferred from homology"/>
<dbReference type="PANTHER" id="PTHR43780">
    <property type="entry name" value="1-AMINOCYCLOPROPANE-1-CARBOXYLATE DEAMINASE-RELATED"/>
    <property type="match status" value="1"/>
</dbReference>
<comment type="similarity">
    <text evidence="2">Belongs to the ACC deaminase/D-cysteine desulfhydrase family.</text>
</comment>
<keyword evidence="3 5" id="KW-0663">Pyridoxal phosphate</keyword>
<name>A0A6S6TU66_9BACT</name>
<comment type="cofactor">
    <cofactor evidence="1">
        <name>pyridoxal 5'-phosphate</name>
        <dbReference type="ChEBI" id="CHEBI:597326"/>
    </cofactor>
</comment>
<reference evidence="6" key="1">
    <citation type="submission" date="2020-01" db="EMBL/GenBank/DDBJ databases">
        <authorList>
            <person name="Meier V. D."/>
            <person name="Meier V D."/>
        </authorList>
    </citation>
    <scope>NUCLEOTIDE SEQUENCE</scope>
    <source>
        <strain evidence="6">HLG_WM_MAG_04</strain>
    </source>
</reference>
<feature type="active site" description="Nucleophile" evidence="4">
    <location>
        <position position="60"/>
    </location>
</feature>
<dbReference type="Gene3D" id="3.40.50.1100">
    <property type="match status" value="2"/>
</dbReference>
<organism evidence="6">
    <name type="scientific">uncultured Sulfurovum sp</name>
    <dbReference type="NCBI Taxonomy" id="269237"/>
    <lineage>
        <taxon>Bacteria</taxon>
        <taxon>Pseudomonadati</taxon>
        <taxon>Campylobacterota</taxon>
        <taxon>Epsilonproteobacteria</taxon>
        <taxon>Campylobacterales</taxon>
        <taxon>Sulfurovaceae</taxon>
        <taxon>Sulfurovum</taxon>
        <taxon>environmental samples</taxon>
    </lineage>
</organism>
<dbReference type="AlphaFoldDB" id="A0A6S6TU66"/>
<protein>
    <submittedName>
        <fullName evidence="6">Pyridoxal phosphate-dependent deaminase, putative</fullName>
    </submittedName>
</protein>
<evidence type="ECO:0000256" key="2">
    <source>
        <dbReference type="ARBA" id="ARBA00008639"/>
    </source>
</evidence>
<dbReference type="SUPFAM" id="SSF53686">
    <property type="entry name" value="Tryptophan synthase beta subunit-like PLP-dependent enzymes"/>
    <property type="match status" value="1"/>
</dbReference>
<evidence type="ECO:0000313" key="6">
    <source>
        <dbReference type="EMBL" id="CAA6821737.1"/>
    </source>
</evidence>
<dbReference type="GO" id="GO:0019148">
    <property type="term" value="F:D-cysteine desulfhydrase activity"/>
    <property type="evidence" value="ECO:0007669"/>
    <property type="project" value="TreeGrafter"/>
</dbReference>